<dbReference type="AlphaFoldDB" id="A0AA48HT85"/>
<protein>
    <submittedName>
        <fullName evidence="3">Periplasmic trehalase</fullName>
    </submittedName>
</protein>
<dbReference type="InterPro" id="IPR001661">
    <property type="entry name" value="Glyco_hydro_37"/>
</dbReference>
<evidence type="ECO:0000256" key="1">
    <source>
        <dbReference type="ARBA" id="ARBA00022801"/>
    </source>
</evidence>
<dbReference type="GO" id="GO:0005993">
    <property type="term" value="P:trehalose catabolic process"/>
    <property type="evidence" value="ECO:0007669"/>
    <property type="project" value="TreeGrafter"/>
</dbReference>
<sequence>MEMLDKSKTSKLFLKSKLFIAVQSAALFSDSKTFADAIPNKPFSEIEEHWKKESHLPEFDLGKFVHSHFILPEQKEVKASDAVQRDMLQYISSMWTHLLRKPDAISGNSLIELPRPYIVPGGRFQEIYYWDTYFTALGLCEDGHYQLVLDMFSNFQYLIENNGCIPNGNRDYYRGRTQPPILALLLELLLNHKDKLPRLNESDFLESAVASLEQEYQYWMRGSAHLSHDNNKQIRCLLMSDGTVLNRYFDDHEGPRPESWREDSELASELPEPRRADFFKDVRAACESGWDFSSRWLAEPHNLSSIRTTDIVPVDLNCLLWKLETSLAHYHEVLSNPERAAQLKQAAQQRANAIQHWCWHQESGFYMDVIFSKETTSEIYSLAGVLPLVMGLASAQQAQQVSEKLASDFLKPGGLVTTLTETEQQWDSPNGWAPLQWFAVCGLENYGYQGLAMQVMERWLDNVKACLKTHGCMLEKYNVVTPGLIAGGGEYQVQTGFGWSNGVSRAFYKKLMLE</sequence>
<dbReference type="InterPro" id="IPR008928">
    <property type="entry name" value="6-hairpin_glycosidase_sf"/>
</dbReference>
<keyword evidence="2" id="KW-0326">Glycosidase</keyword>
<organism evidence="3 4">
    <name type="scientific">Planctobacterium marinum</name>
    <dbReference type="NCBI Taxonomy" id="1631968"/>
    <lineage>
        <taxon>Bacteria</taxon>
        <taxon>Pseudomonadati</taxon>
        <taxon>Pseudomonadota</taxon>
        <taxon>Gammaproteobacteria</taxon>
        <taxon>Alteromonadales</taxon>
        <taxon>Alteromonadaceae</taxon>
        <taxon>Planctobacterium</taxon>
    </lineage>
</organism>
<dbReference type="Pfam" id="PF01204">
    <property type="entry name" value="Trehalase"/>
    <property type="match status" value="1"/>
</dbReference>
<dbReference type="KEGG" id="pmaw:MACH26_37980"/>
<reference evidence="3" key="1">
    <citation type="submission" date="2023-01" db="EMBL/GenBank/DDBJ databases">
        <title>Complete genome sequence of Planctobacterium marinum strain Dej080120_11.</title>
        <authorList>
            <person name="Ueki S."/>
            <person name="Maruyama F."/>
        </authorList>
    </citation>
    <scope>NUCLEOTIDE SEQUENCE</scope>
    <source>
        <strain evidence="3">Dej080120_11</strain>
    </source>
</reference>
<evidence type="ECO:0000313" key="3">
    <source>
        <dbReference type="EMBL" id="BDX08277.1"/>
    </source>
</evidence>
<keyword evidence="4" id="KW-1185">Reference proteome</keyword>
<accession>A0AA48HT85</accession>
<name>A0AA48HT85_9ALTE</name>
<dbReference type="GO" id="GO:0004555">
    <property type="term" value="F:alpha,alpha-trehalase activity"/>
    <property type="evidence" value="ECO:0007669"/>
    <property type="project" value="InterPro"/>
</dbReference>
<dbReference type="InterPro" id="IPR012341">
    <property type="entry name" value="6hp_glycosidase-like_sf"/>
</dbReference>
<evidence type="ECO:0000313" key="4">
    <source>
        <dbReference type="Proteomes" id="UP001333710"/>
    </source>
</evidence>
<dbReference type="PANTHER" id="PTHR23403">
    <property type="entry name" value="TREHALASE"/>
    <property type="match status" value="1"/>
</dbReference>
<dbReference type="PANTHER" id="PTHR23403:SF1">
    <property type="entry name" value="TREHALASE"/>
    <property type="match status" value="1"/>
</dbReference>
<gene>
    <name evidence="3" type="primary">treA</name>
    <name evidence="3" type="ORF">MACH26_37980</name>
</gene>
<proteinExistence type="predicted"/>
<dbReference type="PRINTS" id="PR00744">
    <property type="entry name" value="GLHYDRLASE37"/>
</dbReference>
<keyword evidence="1" id="KW-0378">Hydrolase</keyword>
<dbReference type="SUPFAM" id="SSF48208">
    <property type="entry name" value="Six-hairpin glycosidases"/>
    <property type="match status" value="1"/>
</dbReference>
<dbReference type="PROSITE" id="PS00927">
    <property type="entry name" value="TREHALASE_1"/>
    <property type="match status" value="1"/>
</dbReference>
<dbReference type="PROSITE" id="PS00928">
    <property type="entry name" value="TREHALASE_2"/>
    <property type="match status" value="1"/>
</dbReference>
<evidence type="ECO:0000256" key="2">
    <source>
        <dbReference type="ARBA" id="ARBA00023295"/>
    </source>
</evidence>
<dbReference type="EMBL" id="AP027272">
    <property type="protein sequence ID" value="BDX08277.1"/>
    <property type="molecule type" value="Genomic_DNA"/>
</dbReference>
<dbReference type="Gene3D" id="1.50.10.10">
    <property type="match status" value="1"/>
</dbReference>
<dbReference type="InterPro" id="IPR018232">
    <property type="entry name" value="Glyco_hydro_37_CS"/>
</dbReference>
<dbReference type="Proteomes" id="UP001333710">
    <property type="component" value="Chromosome"/>
</dbReference>